<evidence type="ECO:0000259" key="2">
    <source>
        <dbReference type="Pfam" id="PF01764"/>
    </source>
</evidence>
<accession>A0AA88GP10</accession>
<dbReference type="RefSeq" id="XP_044547436.1">
    <property type="nucleotide sequence ID" value="XM_044695969.1"/>
</dbReference>
<name>A0AA88GP10_NAELO</name>
<dbReference type="AlphaFoldDB" id="A0AA88GP10"/>
<keyword evidence="4" id="KW-1185">Reference proteome</keyword>
<sequence>MPINRSTDTLEAPYNDQHSVLYEHHLKTNNTSSPKTLTPASPLEEGDQLAVQTIVEEEKKLEEGDFSKTGFQKTKSLFKIATDMMKHSEWQWSDSIGLGYYLNFRKEKIDRDFSHVIDEAFKYNSEKRCFVKNDTEISVETIELWKEYITCIRLLFKEYDNLMLKTTFEYADVLEYEPKGNAQRSAYAICRDTKRKKLLLLIEGTKSFHDLLADLNAEAFAFKCDAFSPSENHFVHSGMLERAYWFYYQIIPKIENYLKTDFPDYSFTIVGHSLGAGTAAILTLLLVSKIPSISCLAFACPKIFSHELARSDLVKRYITSFINQDDFVPLFSVESFREFKNKRMTNWKSEVMNETQLGKFLKTTDSLLGQSGVYNAFSSLKNGIMSGYNYIVNGSEKTSHQKPPIMSTSSMTKEKSLPPLPKNLTKKRLIKVQEFKDQQVDEEDELFFSNLVKQYEESISQQDSAVGEESCSQQCTNINDDVVTDSFTGITYVTQENSIMATAGYSSSPNESCVTEEESERYHTTMELVSQSSQQTDLAEAIPNSQSMSVSSVSTATTSRTQQISMRELPKLPQSFTTGVHLYSPENIFLLRTIDSKVYLKQCKPSEFEHLDFVGTYVADHFSRSYISSIEGLLQSTTRKLPPLPSSLLAKKMIADLHQCEPQQNSSDADSTQI</sequence>
<dbReference type="SUPFAM" id="SSF53474">
    <property type="entry name" value="alpha/beta-Hydrolases"/>
    <property type="match status" value="1"/>
</dbReference>
<evidence type="ECO:0000313" key="3">
    <source>
        <dbReference type="EMBL" id="KAG2381757.1"/>
    </source>
</evidence>
<dbReference type="InterPro" id="IPR002921">
    <property type="entry name" value="Fungal_lipase-type"/>
</dbReference>
<protein>
    <recommendedName>
        <fullName evidence="2">Fungal lipase-type domain-containing protein</fullName>
    </recommendedName>
</protein>
<evidence type="ECO:0000313" key="4">
    <source>
        <dbReference type="Proteomes" id="UP000816034"/>
    </source>
</evidence>
<dbReference type="GO" id="GO:0006629">
    <property type="term" value="P:lipid metabolic process"/>
    <property type="evidence" value="ECO:0007669"/>
    <property type="project" value="InterPro"/>
</dbReference>
<proteinExistence type="predicted"/>
<feature type="region of interest" description="Disordered" evidence="1">
    <location>
        <begin position="399"/>
        <end position="418"/>
    </location>
</feature>
<dbReference type="Proteomes" id="UP000816034">
    <property type="component" value="Unassembled WGS sequence"/>
</dbReference>
<organism evidence="3 4">
    <name type="scientific">Naegleria lovaniensis</name>
    <name type="common">Amoeba</name>
    <dbReference type="NCBI Taxonomy" id="51637"/>
    <lineage>
        <taxon>Eukaryota</taxon>
        <taxon>Discoba</taxon>
        <taxon>Heterolobosea</taxon>
        <taxon>Tetramitia</taxon>
        <taxon>Eutetramitia</taxon>
        <taxon>Vahlkampfiidae</taxon>
        <taxon>Naegleria</taxon>
    </lineage>
</organism>
<dbReference type="EMBL" id="PYSW02000026">
    <property type="protein sequence ID" value="KAG2381757.1"/>
    <property type="molecule type" value="Genomic_DNA"/>
</dbReference>
<dbReference type="Gene3D" id="3.40.50.1820">
    <property type="entry name" value="alpha/beta hydrolase"/>
    <property type="match status" value="1"/>
</dbReference>
<dbReference type="PANTHER" id="PTHR46023:SF6">
    <property type="entry name" value="LIPASE CLASS 3 FAMILY PROTEIN"/>
    <property type="match status" value="1"/>
</dbReference>
<dbReference type="GeneID" id="68098595"/>
<dbReference type="CDD" id="cd00519">
    <property type="entry name" value="Lipase_3"/>
    <property type="match status" value="1"/>
</dbReference>
<gene>
    <name evidence="3" type="ORF">C9374_006141</name>
</gene>
<comment type="caution">
    <text evidence="3">The sequence shown here is derived from an EMBL/GenBank/DDBJ whole genome shotgun (WGS) entry which is preliminary data.</text>
</comment>
<dbReference type="InterPro" id="IPR029058">
    <property type="entry name" value="AB_hydrolase_fold"/>
</dbReference>
<dbReference type="PANTHER" id="PTHR46023">
    <property type="entry name" value="LIPASE CLASS 3 PROTEIN-LIKE"/>
    <property type="match status" value="1"/>
</dbReference>
<dbReference type="Pfam" id="PF01764">
    <property type="entry name" value="Lipase_3"/>
    <property type="match status" value="1"/>
</dbReference>
<feature type="domain" description="Fungal lipase-type" evidence="2">
    <location>
        <begin position="200"/>
        <end position="333"/>
    </location>
</feature>
<reference evidence="3 4" key="1">
    <citation type="journal article" date="2018" name="BMC Genomics">
        <title>The genome of Naegleria lovaniensis, the basis for a comparative approach to unravel pathogenicity factors of the human pathogenic amoeba N. fowleri.</title>
        <authorList>
            <person name="Liechti N."/>
            <person name="Schurch N."/>
            <person name="Bruggmann R."/>
            <person name="Wittwer M."/>
        </authorList>
    </citation>
    <scope>NUCLEOTIDE SEQUENCE [LARGE SCALE GENOMIC DNA]</scope>
    <source>
        <strain evidence="3 4">ATCC 30569</strain>
    </source>
</reference>
<evidence type="ECO:0000256" key="1">
    <source>
        <dbReference type="SAM" id="MobiDB-lite"/>
    </source>
</evidence>